<keyword evidence="12" id="KW-1185">Reference proteome</keyword>
<organism evidence="11 12">
    <name type="scientific">Sporothrix eucalyptigena</name>
    <dbReference type="NCBI Taxonomy" id="1812306"/>
    <lineage>
        <taxon>Eukaryota</taxon>
        <taxon>Fungi</taxon>
        <taxon>Dikarya</taxon>
        <taxon>Ascomycota</taxon>
        <taxon>Pezizomycotina</taxon>
        <taxon>Sordariomycetes</taxon>
        <taxon>Sordariomycetidae</taxon>
        <taxon>Ophiostomatales</taxon>
        <taxon>Ophiostomataceae</taxon>
        <taxon>Sporothrix</taxon>
    </lineage>
</organism>
<keyword evidence="7" id="KW-0449">Lipoprotein</keyword>
<sequence length="283" mass="29404">MAGVANAAHGDGDEGSIMGPVAFLWPENREWDAAHDNIGPCGSAEGVTNRTQYPLSHGSVALSIADEAYKVAFYIAFTNDPTSQTEFQEQVVNNVTEIVPGHQCYKIDPIPSSIKAGSNATIQLQYWAVYEGENNNQNETFFACADITFVDDDDFTGSVPCFNVTASEFDSEGSSTTTTAGSAATATTTSTSTAAGAGQTTAASSSDSTSSDSTTTHKSGLSAGAKAGIAVGSIAGAAAIAALAIFMYARKRRTGYLERRRASKINAPIPLNKRNPEGSVTSA</sequence>
<comment type="caution">
    <text evidence="11">The sequence shown here is derived from an EMBL/GenBank/DDBJ whole genome shotgun (WGS) entry which is preliminary data.</text>
</comment>
<dbReference type="EMBL" id="CAWUHD010000098">
    <property type="protein sequence ID" value="CAK7231035.1"/>
    <property type="molecule type" value="Genomic_DNA"/>
</dbReference>
<evidence type="ECO:0000256" key="6">
    <source>
        <dbReference type="ARBA" id="ARBA00023180"/>
    </source>
</evidence>
<evidence type="ECO:0000313" key="11">
    <source>
        <dbReference type="EMBL" id="CAK7231035.1"/>
    </source>
</evidence>
<evidence type="ECO:0000256" key="8">
    <source>
        <dbReference type="SAM" id="MobiDB-lite"/>
    </source>
</evidence>
<evidence type="ECO:0000256" key="2">
    <source>
        <dbReference type="ARBA" id="ARBA00022475"/>
    </source>
</evidence>
<evidence type="ECO:0000256" key="1">
    <source>
        <dbReference type="ARBA" id="ARBA00004609"/>
    </source>
</evidence>
<dbReference type="PANTHER" id="PTHR34992">
    <property type="entry name" value="HYPHAL ANASTAMOSIS-7 PROTEIN"/>
    <property type="match status" value="1"/>
</dbReference>
<evidence type="ECO:0000259" key="10">
    <source>
        <dbReference type="Pfam" id="PF20238"/>
    </source>
</evidence>
<dbReference type="InterPro" id="IPR046530">
    <property type="entry name" value="BIM1-like_dom"/>
</dbReference>
<feature type="transmembrane region" description="Helical" evidence="9">
    <location>
        <begin position="227"/>
        <end position="249"/>
    </location>
</feature>
<evidence type="ECO:0000256" key="4">
    <source>
        <dbReference type="ARBA" id="ARBA00022729"/>
    </source>
</evidence>
<gene>
    <name evidence="11" type="ORF">SEUCBS140593_007790</name>
</gene>
<feature type="compositionally biased region" description="Low complexity" evidence="8">
    <location>
        <begin position="173"/>
        <end position="216"/>
    </location>
</feature>
<keyword evidence="2" id="KW-1003">Cell membrane</keyword>
<evidence type="ECO:0000256" key="7">
    <source>
        <dbReference type="ARBA" id="ARBA00023288"/>
    </source>
</evidence>
<keyword evidence="3" id="KW-0336">GPI-anchor</keyword>
<keyword evidence="5 9" id="KW-0472">Membrane</keyword>
<evidence type="ECO:0000256" key="3">
    <source>
        <dbReference type="ARBA" id="ARBA00022622"/>
    </source>
</evidence>
<keyword evidence="9" id="KW-0812">Transmembrane</keyword>
<reference evidence="11 12" key="1">
    <citation type="submission" date="2024-01" db="EMBL/GenBank/DDBJ databases">
        <authorList>
            <person name="Allen C."/>
            <person name="Tagirdzhanova G."/>
        </authorList>
    </citation>
    <scope>NUCLEOTIDE SEQUENCE [LARGE SCALE GENOMIC DNA]</scope>
</reference>
<protein>
    <recommendedName>
        <fullName evidence="10">Copper acquisition factor BIM1-like domain-containing protein</fullName>
    </recommendedName>
</protein>
<evidence type="ECO:0000256" key="9">
    <source>
        <dbReference type="SAM" id="Phobius"/>
    </source>
</evidence>
<keyword evidence="6" id="KW-0325">Glycoprotein</keyword>
<keyword evidence="4" id="KW-0732">Signal</keyword>
<evidence type="ECO:0000256" key="5">
    <source>
        <dbReference type="ARBA" id="ARBA00023136"/>
    </source>
</evidence>
<evidence type="ECO:0000313" key="12">
    <source>
        <dbReference type="Proteomes" id="UP001642482"/>
    </source>
</evidence>
<accession>A0ABP0CIY4</accession>
<dbReference type="InterPro" id="IPR046936">
    <property type="entry name" value="BIM1-like"/>
</dbReference>
<keyword evidence="9" id="KW-1133">Transmembrane helix</keyword>
<feature type="region of interest" description="Disordered" evidence="8">
    <location>
        <begin position="169"/>
        <end position="219"/>
    </location>
</feature>
<name>A0ABP0CIY4_9PEZI</name>
<dbReference type="Proteomes" id="UP001642482">
    <property type="component" value="Unassembled WGS sequence"/>
</dbReference>
<dbReference type="PANTHER" id="PTHR34992:SF5">
    <property type="entry name" value="ANCHORED PROTEIN, PUTATIVE (AFU_ORTHOLOGUE AFUA_6G02800)-RELATED"/>
    <property type="match status" value="1"/>
</dbReference>
<comment type="subcellular location">
    <subcellularLocation>
        <location evidence="1">Cell membrane</location>
        <topology evidence="1">Lipid-anchor</topology>
        <topology evidence="1">GPI-anchor</topology>
    </subcellularLocation>
</comment>
<feature type="domain" description="Copper acquisition factor BIM1-like" evidence="10">
    <location>
        <begin position="18"/>
        <end position="165"/>
    </location>
</feature>
<dbReference type="CDD" id="cd21176">
    <property type="entry name" value="LPMO_auxiliary-like"/>
    <property type="match status" value="1"/>
</dbReference>
<dbReference type="Pfam" id="PF20238">
    <property type="entry name" value="BIM1-like_dom"/>
    <property type="match status" value="1"/>
</dbReference>
<proteinExistence type="predicted"/>